<dbReference type="Gene3D" id="3.40.50.620">
    <property type="entry name" value="HUPs"/>
    <property type="match status" value="1"/>
</dbReference>
<feature type="domain" description="Asparagine synthetase" evidence="4">
    <location>
        <begin position="102"/>
        <end position="216"/>
    </location>
</feature>
<comment type="pathway">
    <text evidence="1">Amino-acid biosynthesis; L-asparagine biosynthesis; L-asparagine from L-aspartate (L-Gln route): step 1/1.</text>
</comment>
<dbReference type="SUPFAM" id="SSF52402">
    <property type="entry name" value="Adenine nucleotide alpha hydrolases-like"/>
    <property type="match status" value="1"/>
</dbReference>
<organism evidence="5 6">
    <name type="scientific">Lacinutrix gracilariae</name>
    <dbReference type="NCBI Taxonomy" id="1747198"/>
    <lineage>
        <taxon>Bacteria</taxon>
        <taxon>Pseudomonadati</taxon>
        <taxon>Bacteroidota</taxon>
        <taxon>Flavobacteriia</taxon>
        <taxon>Flavobacteriales</taxon>
        <taxon>Flavobacteriaceae</taxon>
        <taxon>Lacinutrix</taxon>
    </lineage>
</organism>
<dbReference type="RefSeq" id="WP_379902390.1">
    <property type="nucleotide sequence ID" value="NZ_JBHULM010000009.1"/>
</dbReference>
<dbReference type="InterPro" id="IPR051786">
    <property type="entry name" value="ASN_synthetase/amidase"/>
</dbReference>
<comment type="caution">
    <text evidence="5">The sequence shown here is derived from an EMBL/GenBank/DDBJ whole genome shotgun (WGS) entry which is preliminary data.</text>
</comment>
<dbReference type="InterPro" id="IPR014729">
    <property type="entry name" value="Rossmann-like_a/b/a_fold"/>
</dbReference>
<name>A0ABW5K314_9FLAO</name>
<evidence type="ECO:0000256" key="1">
    <source>
        <dbReference type="ARBA" id="ARBA00005187"/>
    </source>
</evidence>
<dbReference type="EC" id="6.3.5.4" evidence="2"/>
<evidence type="ECO:0000313" key="5">
    <source>
        <dbReference type="EMBL" id="MFD2542037.1"/>
    </source>
</evidence>
<keyword evidence="6" id="KW-1185">Reference proteome</keyword>
<evidence type="ECO:0000313" key="6">
    <source>
        <dbReference type="Proteomes" id="UP001597467"/>
    </source>
</evidence>
<sequence length="460" mass="53454">MKIKTAIIPTKQSFAKVDAPHELHLEAICVFAAIGFFLDQDTYYKDEVVLAPSTKYELNEKGFVVNSEPWFHWHYTPRDITFNQALKEFSSLFETIMQEQTQGKKVILPLSGGLDSRSQAVALKQINADVFSYSYQYKNGFDETSIAKKIAEASHFDFKRFKISNAYLWGVIDDLLQLNKGYSDFTAPRQMAIFEEYAKMGDVFSLGHWGDVLFDSMNVSQLSKEEEVRVLQKKLCKRGGVDFANTLWNAWGLPGDFNTYFASRIEGLLGTIEIKDTNAKLRAFKSKYWAPRWTSINLAVFEKAKPITLPYYDERMCEFICTIPEEYLKNRQLQIAYIQSKAPELARIQWQDQRPFHLNNFRYNKIPYNLPYRIANKVKREIKAVSGKPYIQRNWELQFLGDANKQKLKEVLLDSDLKKWIPKSILANYYNSFFNTDHLQNAHAINILLVLAKFNQKYNG</sequence>
<reference evidence="6" key="1">
    <citation type="journal article" date="2019" name="Int. J. Syst. Evol. Microbiol.">
        <title>The Global Catalogue of Microorganisms (GCM) 10K type strain sequencing project: providing services to taxonomists for standard genome sequencing and annotation.</title>
        <authorList>
            <consortium name="The Broad Institute Genomics Platform"/>
            <consortium name="The Broad Institute Genome Sequencing Center for Infectious Disease"/>
            <person name="Wu L."/>
            <person name="Ma J."/>
        </authorList>
    </citation>
    <scope>NUCLEOTIDE SEQUENCE [LARGE SCALE GENOMIC DNA]</scope>
    <source>
        <strain evidence="6">KCTC 42808</strain>
    </source>
</reference>
<comment type="catalytic activity">
    <reaction evidence="3">
        <text>L-aspartate + L-glutamine + ATP + H2O = L-asparagine + L-glutamate + AMP + diphosphate + H(+)</text>
        <dbReference type="Rhea" id="RHEA:12228"/>
        <dbReference type="ChEBI" id="CHEBI:15377"/>
        <dbReference type="ChEBI" id="CHEBI:15378"/>
        <dbReference type="ChEBI" id="CHEBI:29985"/>
        <dbReference type="ChEBI" id="CHEBI:29991"/>
        <dbReference type="ChEBI" id="CHEBI:30616"/>
        <dbReference type="ChEBI" id="CHEBI:33019"/>
        <dbReference type="ChEBI" id="CHEBI:58048"/>
        <dbReference type="ChEBI" id="CHEBI:58359"/>
        <dbReference type="ChEBI" id="CHEBI:456215"/>
        <dbReference type="EC" id="6.3.5.4"/>
    </reaction>
</comment>
<dbReference type="EMBL" id="JBHULM010000009">
    <property type="protein sequence ID" value="MFD2542037.1"/>
    <property type="molecule type" value="Genomic_DNA"/>
</dbReference>
<dbReference type="PANTHER" id="PTHR43284:SF1">
    <property type="entry name" value="ASPARAGINE SYNTHETASE"/>
    <property type="match status" value="1"/>
</dbReference>
<evidence type="ECO:0000259" key="4">
    <source>
        <dbReference type="Pfam" id="PF00733"/>
    </source>
</evidence>
<dbReference type="Pfam" id="PF00733">
    <property type="entry name" value="Asn_synthase"/>
    <property type="match status" value="1"/>
</dbReference>
<accession>A0ABW5K314</accession>
<dbReference type="PANTHER" id="PTHR43284">
    <property type="entry name" value="ASPARAGINE SYNTHETASE (GLUTAMINE-HYDROLYZING)"/>
    <property type="match status" value="1"/>
</dbReference>
<evidence type="ECO:0000256" key="2">
    <source>
        <dbReference type="ARBA" id="ARBA00012737"/>
    </source>
</evidence>
<gene>
    <name evidence="5" type="ORF">ACFSSB_06855</name>
</gene>
<proteinExistence type="predicted"/>
<dbReference type="Proteomes" id="UP001597467">
    <property type="component" value="Unassembled WGS sequence"/>
</dbReference>
<dbReference type="InterPro" id="IPR001962">
    <property type="entry name" value="Asn_synthase"/>
</dbReference>
<protein>
    <recommendedName>
        <fullName evidence="2">asparagine synthase (glutamine-hydrolyzing)</fullName>
        <ecNumber evidence="2">6.3.5.4</ecNumber>
    </recommendedName>
</protein>
<evidence type="ECO:0000256" key="3">
    <source>
        <dbReference type="ARBA" id="ARBA00048741"/>
    </source>
</evidence>